<name>A0A1M7YHG7_9BACT</name>
<accession>A0A1M7YHG7</accession>
<dbReference type="STRING" id="1121416.SAMN02745220_04353"/>
<dbReference type="RefSeq" id="WP_073615766.1">
    <property type="nucleotide sequence ID" value="NZ_FRFE01000031.1"/>
</dbReference>
<gene>
    <name evidence="1" type="ORF">SAMN02745220_04353</name>
</gene>
<organism evidence="1 2">
    <name type="scientific">Desulfopila aestuarii DSM 18488</name>
    <dbReference type="NCBI Taxonomy" id="1121416"/>
    <lineage>
        <taxon>Bacteria</taxon>
        <taxon>Pseudomonadati</taxon>
        <taxon>Thermodesulfobacteriota</taxon>
        <taxon>Desulfobulbia</taxon>
        <taxon>Desulfobulbales</taxon>
        <taxon>Desulfocapsaceae</taxon>
        <taxon>Desulfopila</taxon>
    </lineage>
</organism>
<sequence length="242" mass="27294">MLHVLRLIPLLFWLWLIPVQADELGDVVSRVMAQARKDGATMALPVNSHNEEGRMAAEETARKFSSSGFQEKLECEQRRITEEVFPEAPGELAELEQAQGRLAREEKVYLFVSSSMPDETVHVYLEVLDGADEPNLIMLMRGFVPGERENYLIRIAKKDLGCSDQLQLGDPDVCERYEVPIVLKPSLFDKYEITQVPALVYEKGEEAWKVTGDATLEYLLGRISRDTKSSGLEGLITTLRGH</sequence>
<evidence type="ECO:0000313" key="1">
    <source>
        <dbReference type="EMBL" id="SHO52070.1"/>
    </source>
</evidence>
<evidence type="ECO:0000313" key="2">
    <source>
        <dbReference type="Proteomes" id="UP000184603"/>
    </source>
</evidence>
<protein>
    <submittedName>
        <fullName evidence="1">Type-F conjugative transfer system pilin assembly protein</fullName>
    </submittedName>
</protein>
<proteinExistence type="predicted"/>
<dbReference type="EMBL" id="FRFE01000031">
    <property type="protein sequence ID" value="SHO52070.1"/>
    <property type="molecule type" value="Genomic_DNA"/>
</dbReference>
<keyword evidence="2" id="KW-1185">Reference proteome</keyword>
<dbReference type="Proteomes" id="UP000184603">
    <property type="component" value="Unassembled WGS sequence"/>
</dbReference>
<dbReference type="InterPro" id="IPR019106">
    <property type="entry name" value="T4SS_TrbC"/>
</dbReference>
<dbReference type="AlphaFoldDB" id="A0A1M7YHG7"/>
<reference evidence="1 2" key="1">
    <citation type="submission" date="2016-12" db="EMBL/GenBank/DDBJ databases">
        <authorList>
            <person name="Song W.-J."/>
            <person name="Kurnit D.M."/>
        </authorList>
    </citation>
    <scope>NUCLEOTIDE SEQUENCE [LARGE SCALE GENOMIC DNA]</scope>
    <source>
        <strain evidence="1 2">DSM 18488</strain>
    </source>
</reference>
<dbReference type="Pfam" id="PF09673">
    <property type="entry name" value="TrbC_Ftype"/>
    <property type="match status" value="1"/>
</dbReference>